<evidence type="ECO:0000259" key="1">
    <source>
        <dbReference type="PROSITE" id="PS50076"/>
    </source>
</evidence>
<dbReference type="InterPro" id="IPR001623">
    <property type="entry name" value="DnaJ_domain"/>
</dbReference>
<dbReference type="PRINTS" id="PR00625">
    <property type="entry name" value="JDOMAIN"/>
</dbReference>
<dbReference type="CDD" id="cd06257">
    <property type="entry name" value="DnaJ"/>
    <property type="match status" value="1"/>
</dbReference>
<dbReference type="PROSITE" id="PS50076">
    <property type="entry name" value="DNAJ_2"/>
    <property type="match status" value="1"/>
</dbReference>
<feature type="domain" description="J" evidence="1">
    <location>
        <begin position="114"/>
        <end position="177"/>
    </location>
</feature>
<accession>A0A1C7D782</accession>
<dbReference type="PANTHER" id="PTHR44094">
    <property type="entry name" value="DNAJ HEAT SHOCK N-TERMINAL DOMAIN-CONTAINING PROTEIN"/>
    <property type="match status" value="1"/>
</dbReference>
<dbReference type="KEGG" id="anh:A6F65_00997"/>
<dbReference type="AlphaFoldDB" id="A0A1C7D782"/>
<sequence>MARSGRSVDWGFPRWRGYEAGREAATVRLCDRHGCEERGDCPAPKSPNNPDRWYFCQKHAAEYNKGWDYFEGLDKEEAEKRAKAEKAENASYAESAHYGWAGSGDGSRSADEMRALDVLELEADADFDAIKKAYRQRAKLVHPDVKPGDAEAAAEFQKLQVSYEVLKAAEERREWKG</sequence>
<reference evidence="2 3" key="1">
    <citation type="submission" date="2016-07" db="EMBL/GenBank/DDBJ databases">
        <title>Complete genome sequence of Altererythrobacter namhicola JCM 16345T, containing esterase-encoding genes.</title>
        <authorList>
            <person name="Cheng H."/>
            <person name="Wu Y.-H."/>
            <person name="Jian S.-L."/>
            <person name="Huo Y.-Y."/>
            <person name="Wang C.-S."/>
            <person name="Xu X.-W."/>
        </authorList>
    </citation>
    <scope>NUCLEOTIDE SEQUENCE [LARGE SCALE GENOMIC DNA]</scope>
    <source>
        <strain evidence="2 3">JCM 16345</strain>
    </source>
</reference>
<evidence type="ECO:0000313" key="3">
    <source>
        <dbReference type="Proteomes" id="UP000092698"/>
    </source>
</evidence>
<evidence type="ECO:0000313" key="2">
    <source>
        <dbReference type="EMBL" id="ANU07307.1"/>
    </source>
</evidence>
<dbReference type="STRING" id="645517.A6F65_00997"/>
<organism evidence="2 3">
    <name type="scientific">Paraurantiacibacter namhicola</name>
    <dbReference type="NCBI Taxonomy" id="645517"/>
    <lineage>
        <taxon>Bacteria</taxon>
        <taxon>Pseudomonadati</taxon>
        <taxon>Pseudomonadota</taxon>
        <taxon>Alphaproteobacteria</taxon>
        <taxon>Sphingomonadales</taxon>
        <taxon>Erythrobacteraceae</taxon>
        <taxon>Paraurantiacibacter</taxon>
    </lineage>
</organism>
<dbReference type="PANTHER" id="PTHR44094:SF8">
    <property type="entry name" value="DNAJ HEAT SHOCK N-TERMINAL DOMAIN-CONTAINING PROTEIN-RELATED"/>
    <property type="match status" value="1"/>
</dbReference>
<dbReference type="InterPro" id="IPR036869">
    <property type="entry name" value="J_dom_sf"/>
</dbReference>
<dbReference type="PATRIC" id="fig|645517.4.peg.992"/>
<dbReference type="RefSeq" id="WP_067786457.1">
    <property type="nucleotide sequence ID" value="NZ_CP016545.1"/>
</dbReference>
<name>A0A1C7D782_9SPHN</name>
<proteinExistence type="predicted"/>
<dbReference type="SMART" id="SM00271">
    <property type="entry name" value="DnaJ"/>
    <property type="match status" value="1"/>
</dbReference>
<dbReference type="EMBL" id="CP016545">
    <property type="protein sequence ID" value="ANU07307.1"/>
    <property type="molecule type" value="Genomic_DNA"/>
</dbReference>
<gene>
    <name evidence="2" type="ORF">A6F65_00997</name>
</gene>
<dbReference type="OrthoDB" id="9786294at2"/>
<dbReference type="SUPFAM" id="SSF46565">
    <property type="entry name" value="Chaperone J-domain"/>
    <property type="match status" value="1"/>
</dbReference>
<keyword evidence="3" id="KW-1185">Reference proteome</keyword>
<dbReference type="Proteomes" id="UP000092698">
    <property type="component" value="Chromosome"/>
</dbReference>
<protein>
    <submittedName>
        <fullName evidence="2">Chaperone protein DnaJ</fullName>
    </submittedName>
</protein>
<dbReference type="Pfam" id="PF00226">
    <property type="entry name" value="DnaJ"/>
    <property type="match status" value="1"/>
</dbReference>
<dbReference type="InterPro" id="IPR052423">
    <property type="entry name" value="EMIR"/>
</dbReference>
<dbReference type="Gene3D" id="1.10.287.110">
    <property type="entry name" value="DnaJ domain"/>
    <property type="match status" value="1"/>
</dbReference>